<organism evidence="4 5">
    <name type="scientific">Pseudodesulfovibrio senegalensis</name>
    <dbReference type="NCBI Taxonomy" id="1721087"/>
    <lineage>
        <taxon>Bacteria</taxon>
        <taxon>Pseudomonadati</taxon>
        <taxon>Thermodesulfobacteriota</taxon>
        <taxon>Desulfovibrionia</taxon>
        <taxon>Desulfovibrionales</taxon>
        <taxon>Desulfovibrionaceae</taxon>
    </lineage>
</organism>
<feature type="domain" description="Impact N-terminal" evidence="2">
    <location>
        <begin position="28"/>
        <end position="135"/>
    </location>
</feature>
<dbReference type="Pfam" id="PF01205">
    <property type="entry name" value="Impact_N"/>
    <property type="match status" value="1"/>
</dbReference>
<reference evidence="4 5" key="1">
    <citation type="journal article" date="2017" name="Int. J. Syst. Evol. Microbiol.">
        <title>Desulfovibrio senegalensis sp. nov., a mesophilic sulfate reducer isolated from marine sediment.</title>
        <authorList>
            <person name="Thioye A."/>
            <person name="Gam Z.B.A."/>
            <person name="Mbengue M."/>
            <person name="Cayol J.L."/>
            <person name="Joseph-Bartoli M."/>
            <person name="Toure-Kane C."/>
            <person name="Labat M."/>
        </authorList>
    </citation>
    <scope>NUCLEOTIDE SEQUENCE [LARGE SCALE GENOMIC DNA]</scope>
    <source>
        <strain evidence="4 5">DSM 101509</strain>
    </source>
</reference>
<dbReference type="GO" id="GO:0005737">
    <property type="term" value="C:cytoplasm"/>
    <property type="evidence" value="ECO:0007669"/>
    <property type="project" value="TreeGrafter"/>
</dbReference>
<comment type="caution">
    <text evidence="4">The sequence shown here is derived from an EMBL/GenBank/DDBJ whole genome shotgun (WGS) entry which is preliminary data.</text>
</comment>
<dbReference type="InterPro" id="IPR015796">
    <property type="entry name" value="Impact_YigZ-like"/>
</dbReference>
<dbReference type="PANTHER" id="PTHR16301">
    <property type="entry name" value="IMPACT-RELATED"/>
    <property type="match status" value="1"/>
</dbReference>
<dbReference type="GO" id="GO:0006446">
    <property type="term" value="P:regulation of translational initiation"/>
    <property type="evidence" value="ECO:0007669"/>
    <property type="project" value="TreeGrafter"/>
</dbReference>
<dbReference type="OrthoDB" id="9813771at2"/>
<dbReference type="PANTHER" id="PTHR16301:SF20">
    <property type="entry name" value="IMPACT FAMILY MEMBER YIGZ"/>
    <property type="match status" value="1"/>
</dbReference>
<dbReference type="NCBIfam" id="TIGR00257">
    <property type="entry name" value="IMPACT_YIGZ"/>
    <property type="match status" value="1"/>
</dbReference>
<sequence length="212" mass="23128">MPEVPPDTPNGRYDIPAEPEHSVLETIKRSRFICTVAHAPDMESARDFVARTKARYPDATHNCWAFVAGPPGDTARIGMSDDGEPHGTAGRPMLNVLLHSGVGEVACVVTRYFGGTKLGTGGLVRAYSGMVSMALETMPRAQHVRTADVEAVIPYDAITLFKRLLPEHEARILHEQFDVDASFSLRLPASNVSRLETALQELTNGNLLFSTE</sequence>
<evidence type="ECO:0000256" key="1">
    <source>
        <dbReference type="ARBA" id="ARBA00007665"/>
    </source>
</evidence>
<evidence type="ECO:0000259" key="2">
    <source>
        <dbReference type="Pfam" id="PF01205"/>
    </source>
</evidence>
<dbReference type="SUPFAM" id="SSF54980">
    <property type="entry name" value="EF-G C-terminal domain-like"/>
    <property type="match status" value="1"/>
</dbReference>
<dbReference type="Gene3D" id="3.30.70.240">
    <property type="match status" value="1"/>
</dbReference>
<dbReference type="AlphaFoldDB" id="A0A6N6N204"/>
<dbReference type="EMBL" id="WAIE01000006">
    <property type="protein sequence ID" value="KAB1440914.1"/>
    <property type="molecule type" value="Genomic_DNA"/>
</dbReference>
<accession>A0A6N6N204</accession>
<protein>
    <submittedName>
        <fullName evidence="4">YigZ family protein</fullName>
    </submittedName>
</protein>
<evidence type="ECO:0000259" key="3">
    <source>
        <dbReference type="Pfam" id="PF09186"/>
    </source>
</evidence>
<name>A0A6N6N204_9BACT</name>
<keyword evidence="5" id="KW-1185">Reference proteome</keyword>
<dbReference type="InterPro" id="IPR015269">
    <property type="entry name" value="UPF0029_Impact_C"/>
</dbReference>
<dbReference type="Gene3D" id="3.30.230.30">
    <property type="entry name" value="Impact, N-terminal domain"/>
    <property type="match status" value="1"/>
</dbReference>
<evidence type="ECO:0000313" key="4">
    <source>
        <dbReference type="EMBL" id="KAB1440914.1"/>
    </source>
</evidence>
<dbReference type="InterPro" id="IPR020568">
    <property type="entry name" value="Ribosomal_Su5_D2-typ_SF"/>
</dbReference>
<dbReference type="InterPro" id="IPR035647">
    <property type="entry name" value="EFG_III/V"/>
</dbReference>
<evidence type="ECO:0000313" key="5">
    <source>
        <dbReference type="Proteomes" id="UP000438699"/>
    </source>
</evidence>
<dbReference type="InterPro" id="IPR023582">
    <property type="entry name" value="Impact"/>
</dbReference>
<dbReference type="PROSITE" id="PS00910">
    <property type="entry name" value="UPF0029"/>
    <property type="match status" value="1"/>
</dbReference>
<dbReference type="InterPro" id="IPR036956">
    <property type="entry name" value="Impact_N_sf"/>
</dbReference>
<dbReference type="Proteomes" id="UP000438699">
    <property type="component" value="Unassembled WGS sequence"/>
</dbReference>
<gene>
    <name evidence="4" type="ORF">F8A88_13300</name>
</gene>
<dbReference type="SUPFAM" id="SSF54211">
    <property type="entry name" value="Ribosomal protein S5 domain 2-like"/>
    <property type="match status" value="1"/>
</dbReference>
<dbReference type="Pfam" id="PF09186">
    <property type="entry name" value="DUF1949"/>
    <property type="match status" value="1"/>
</dbReference>
<proteinExistence type="inferred from homology"/>
<feature type="domain" description="UPF0029" evidence="3">
    <location>
        <begin position="153"/>
        <end position="206"/>
    </location>
</feature>
<dbReference type="InterPro" id="IPR020569">
    <property type="entry name" value="UPF0029_Impact_CS"/>
</dbReference>
<dbReference type="InterPro" id="IPR001498">
    <property type="entry name" value="Impact_N"/>
</dbReference>
<comment type="similarity">
    <text evidence="1">Belongs to the IMPACT family.</text>
</comment>